<keyword evidence="3" id="KW-1185">Reference proteome</keyword>
<gene>
    <name evidence="2" type="ORF">RUMHYD_03232</name>
</gene>
<feature type="domain" description="PurE" evidence="1">
    <location>
        <begin position="115"/>
        <end position="246"/>
    </location>
</feature>
<name>C0CQR9_BLAHS</name>
<organism evidence="2 3">
    <name type="scientific">Blautia hydrogenotrophica (strain DSM 10507 / JCM 14656 / S5a33)</name>
    <name type="common">Ruminococcus hydrogenotrophicus</name>
    <dbReference type="NCBI Taxonomy" id="476272"/>
    <lineage>
        <taxon>Bacteria</taxon>
        <taxon>Bacillati</taxon>
        <taxon>Bacillota</taxon>
        <taxon>Clostridia</taxon>
        <taxon>Lachnospirales</taxon>
        <taxon>Lachnospiraceae</taxon>
        <taxon>Blautia</taxon>
    </lineage>
</organism>
<dbReference type="InterPro" id="IPR000031">
    <property type="entry name" value="PurE_dom"/>
</dbReference>
<dbReference type="InterPro" id="IPR039476">
    <property type="entry name" value="P2CMN_synthase_LarB"/>
</dbReference>
<dbReference type="Pfam" id="PF00731">
    <property type="entry name" value="AIRC"/>
    <property type="match status" value="1"/>
</dbReference>
<dbReference type="RefSeq" id="WP_005951259.1">
    <property type="nucleotide sequence ID" value="NZ_CP136423.1"/>
</dbReference>
<dbReference type="SMART" id="SM01001">
    <property type="entry name" value="AIRC"/>
    <property type="match status" value="1"/>
</dbReference>
<dbReference type="NCBIfam" id="NF033503">
    <property type="entry name" value="LarB"/>
    <property type="match status" value="1"/>
</dbReference>
<dbReference type="PATRIC" id="fig|476272.21.peg.1356"/>
<dbReference type="PANTHER" id="PTHR43064:SF1">
    <property type="entry name" value="SLL1489 PROTEIN"/>
    <property type="match status" value="1"/>
</dbReference>
<evidence type="ECO:0000259" key="1">
    <source>
        <dbReference type="SMART" id="SM01001"/>
    </source>
</evidence>
<dbReference type="EMBL" id="ACBZ01000173">
    <property type="protein sequence ID" value="EEG47856.1"/>
    <property type="molecule type" value="Genomic_DNA"/>
</dbReference>
<dbReference type="SUPFAM" id="SSF52255">
    <property type="entry name" value="N5-CAIR mutase (phosphoribosylaminoimidazole carboxylase, PurE)"/>
    <property type="match status" value="1"/>
</dbReference>
<dbReference type="eggNOG" id="COG1691">
    <property type="taxonomic scope" value="Bacteria"/>
</dbReference>
<proteinExistence type="predicted"/>
<protein>
    <recommendedName>
        <fullName evidence="1">PurE domain-containing protein</fullName>
    </recommendedName>
</protein>
<dbReference type="GeneID" id="86822926"/>
<dbReference type="PANTHER" id="PTHR43064">
    <property type="entry name" value="PHOSPHORIBOSYLAMINOIMIDAZOLE CARBOXYLASE-RELATED"/>
    <property type="match status" value="1"/>
</dbReference>
<evidence type="ECO:0000313" key="2">
    <source>
        <dbReference type="EMBL" id="EEG47856.1"/>
    </source>
</evidence>
<dbReference type="HOGENOM" id="CLU_065705_0_0_9"/>
<reference evidence="2 3" key="1">
    <citation type="submission" date="2009-01" db="EMBL/GenBank/DDBJ databases">
        <authorList>
            <person name="Fulton L."/>
            <person name="Clifton S."/>
            <person name="Fulton B."/>
            <person name="Xu J."/>
            <person name="Minx P."/>
            <person name="Pepin K.H."/>
            <person name="Johnson M."/>
            <person name="Bhonagiri V."/>
            <person name="Nash W.E."/>
            <person name="Mardis E.R."/>
            <person name="Wilson R.K."/>
        </authorList>
    </citation>
    <scope>NUCLEOTIDE SEQUENCE [LARGE SCALE GENOMIC DNA]</scope>
    <source>
        <strain evidence="3">DSM 10507 / JCM 14656 / S5a33</strain>
    </source>
</reference>
<reference evidence="2 3" key="2">
    <citation type="submission" date="2009-02" db="EMBL/GenBank/DDBJ databases">
        <title>Draft genome sequence of Blautia hydrogenotrophica DSM 10507 (Ruminococcus hydrogenotrophicus DSM 10507).</title>
        <authorList>
            <person name="Sudarsanam P."/>
            <person name="Ley R."/>
            <person name="Guruge J."/>
            <person name="Turnbaugh P.J."/>
            <person name="Mahowald M."/>
            <person name="Liep D."/>
            <person name="Gordon J."/>
        </authorList>
    </citation>
    <scope>NUCLEOTIDE SEQUENCE [LARGE SCALE GENOMIC DNA]</scope>
    <source>
        <strain evidence="3">DSM 10507 / JCM 14656 / S5a33</strain>
    </source>
</reference>
<comment type="caution">
    <text evidence="2">The sequence shown here is derived from an EMBL/GenBank/DDBJ whole genome shotgun (WGS) entry which is preliminary data.</text>
</comment>
<dbReference type="Gene3D" id="3.40.50.1970">
    <property type="match status" value="1"/>
</dbReference>
<evidence type="ECO:0000313" key="3">
    <source>
        <dbReference type="Proteomes" id="UP000003100"/>
    </source>
</evidence>
<dbReference type="GO" id="GO:0016787">
    <property type="term" value="F:hydrolase activity"/>
    <property type="evidence" value="ECO:0007669"/>
    <property type="project" value="InterPro"/>
</dbReference>
<accession>C0CQR9</accession>
<dbReference type="Proteomes" id="UP000003100">
    <property type="component" value="Unassembled WGS sequence"/>
</dbReference>
<sequence>MDVRELLEGVKNQSVNIEEAEQYLKELPYQNLGFCRLDHHRALRNGFGEVIYCEGKATEHLVKIYQSFQARRENVLGTRASQEQYQAVKAAVPEVLYDSLGRTLKLQYEKPQLTGEVAVCTAGTSDIPVAEEAAQTAEFFGTYVNRIYDVGVAGIHRLLEKTEEIRRANCVVAIAGMEGALGSVVAGLVERPVIAVPTSVGYGANLHGISALLTMLNSCAEGLAVVNIDNGFGAGYMAAQINRLGVEGGRR</sequence>
<dbReference type="AlphaFoldDB" id="C0CQR9"/>
<dbReference type="GO" id="GO:0006189">
    <property type="term" value="P:'de novo' IMP biosynthetic process"/>
    <property type="evidence" value="ECO:0007669"/>
    <property type="project" value="InterPro"/>
</dbReference>